<sequence>MLSASIEITYSVHVVLRVRFADSRNFPFSTSRTGLRQRNRW</sequence>
<dbReference type="AlphaFoldDB" id="A0A2P2MFH5"/>
<organism evidence="1">
    <name type="scientific">Rhizophora mucronata</name>
    <name type="common">Asiatic mangrove</name>
    <dbReference type="NCBI Taxonomy" id="61149"/>
    <lineage>
        <taxon>Eukaryota</taxon>
        <taxon>Viridiplantae</taxon>
        <taxon>Streptophyta</taxon>
        <taxon>Embryophyta</taxon>
        <taxon>Tracheophyta</taxon>
        <taxon>Spermatophyta</taxon>
        <taxon>Magnoliopsida</taxon>
        <taxon>eudicotyledons</taxon>
        <taxon>Gunneridae</taxon>
        <taxon>Pentapetalae</taxon>
        <taxon>rosids</taxon>
        <taxon>fabids</taxon>
        <taxon>Malpighiales</taxon>
        <taxon>Rhizophoraceae</taxon>
        <taxon>Rhizophora</taxon>
    </lineage>
</organism>
<name>A0A2P2MFH5_RHIMU</name>
<reference evidence="1" key="1">
    <citation type="submission" date="2018-02" db="EMBL/GenBank/DDBJ databases">
        <title>Rhizophora mucronata_Transcriptome.</title>
        <authorList>
            <person name="Meera S.P."/>
            <person name="Sreeshan A."/>
            <person name="Augustine A."/>
        </authorList>
    </citation>
    <scope>NUCLEOTIDE SEQUENCE</scope>
    <source>
        <tissue evidence="1">Leaf</tissue>
    </source>
</reference>
<evidence type="ECO:0000313" key="1">
    <source>
        <dbReference type="EMBL" id="MBX29006.1"/>
    </source>
</evidence>
<proteinExistence type="predicted"/>
<accession>A0A2P2MFH5</accession>
<dbReference type="EMBL" id="GGEC01048522">
    <property type="protein sequence ID" value="MBX29006.1"/>
    <property type="molecule type" value="Transcribed_RNA"/>
</dbReference>
<protein>
    <submittedName>
        <fullName evidence="1">Tubby-like F-box protein 8 isoform X2</fullName>
    </submittedName>
</protein>